<dbReference type="SUPFAM" id="SSF52833">
    <property type="entry name" value="Thioredoxin-like"/>
    <property type="match status" value="1"/>
</dbReference>
<evidence type="ECO:0000256" key="5">
    <source>
        <dbReference type="SAM" id="SignalP"/>
    </source>
</evidence>
<keyword evidence="4" id="KW-0676">Redox-active center</keyword>
<dbReference type="Gene3D" id="3.40.30.10">
    <property type="entry name" value="Glutaredoxin"/>
    <property type="match status" value="1"/>
</dbReference>
<dbReference type="Proteomes" id="UP001059295">
    <property type="component" value="Chromosome"/>
</dbReference>
<keyword evidence="3" id="KW-1015">Disulfide bond</keyword>
<evidence type="ECO:0000259" key="6">
    <source>
        <dbReference type="PROSITE" id="PS51352"/>
    </source>
</evidence>
<dbReference type="PANTHER" id="PTHR42852:SF6">
    <property type="entry name" value="THIOL:DISULFIDE INTERCHANGE PROTEIN DSBE"/>
    <property type="match status" value="1"/>
</dbReference>
<keyword evidence="5" id="KW-0732">Signal</keyword>
<dbReference type="CDD" id="cd02966">
    <property type="entry name" value="TlpA_like_family"/>
    <property type="match status" value="1"/>
</dbReference>
<dbReference type="InterPro" id="IPR050553">
    <property type="entry name" value="Thioredoxin_ResA/DsbE_sf"/>
</dbReference>
<organism evidence="7 8">
    <name type="scientific">Alistipes ihumii AP11</name>
    <dbReference type="NCBI Taxonomy" id="1211813"/>
    <lineage>
        <taxon>Bacteria</taxon>
        <taxon>Pseudomonadati</taxon>
        <taxon>Bacteroidota</taxon>
        <taxon>Bacteroidia</taxon>
        <taxon>Bacteroidales</taxon>
        <taxon>Rikenellaceae</taxon>
        <taxon>Alistipes</taxon>
    </lineage>
</organism>
<evidence type="ECO:0000256" key="3">
    <source>
        <dbReference type="ARBA" id="ARBA00023157"/>
    </source>
</evidence>
<feature type="chain" id="PRO_5046919146" evidence="5">
    <location>
        <begin position="20"/>
        <end position="666"/>
    </location>
</feature>
<keyword evidence="2" id="KW-0201">Cytochrome c-type biogenesis</keyword>
<evidence type="ECO:0000256" key="1">
    <source>
        <dbReference type="ARBA" id="ARBA00004196"/>
    </source>
</evidence>
<dbReference type="EMBL" id="CP102294">
    <property type="protein sequence ID" value="UWN56937.1"/>
    <property type="molecule type" value="Genomic_DNA"/>
</dbReference>
<protein>
    <submittedName>
        <fullName evidence="7">TlpA family protein disulfide reductase</fullName>
    </submittedName>
</protein>
<reference evidence="7" key="1">
    <citation type="journal article" date="2022" name="Cell">
        <title>Design, construction, and in vivo augmentation of a complex gut microbiome.</title>
        <authorList>
            <person name="Cheng A.G."/>
            <person name="Ho P.Y."/>
            <person name="Aranda-Diaz A."/>
            <person name="Jain S."/>
            <person name="Yu F.B."/>
            <person name="Meng X."/>
            <person name="Wang M."/>
            <person name="Iakiviak M."/>
            <person name="Nagashima K."/>
            <person name="Zhao A."/>
            <person name="Murugkar P."/>
            <person name="Patil A."/>
            <person name="Atabakhsh K."/>
            <person name="Weakley A."/>
            <person name="Yan J."/>
            <person name="Brumbaugh A.R."/>
            <person name="Higginbottom S."/>
            <person name="Dimas A."/>
            <person name="Shiver A.L."/>
            <person name="Deutschbauer A."/>
            <person name="Neff N."/>
            <person name="Sonnenburg J.L."/>
            <person name="Huang K.C."/>
            <person name="Fischbach M.A."/>
        </authorList>
    </citation>
    <scope>NUCLEOTIDE SEQUENCE</scope>
    <source>
        <strain evidence="7">AP11</strain>
    </source>
</reference>
<evidence type="ECO:0000313" key="7">
    <source>
        <dbReference type="EMBL" id="UWN56937.1"/>
    </source>
</evidence>
<dbReference type="Pfam" id="PF08534">
    <property type="entry name" value="Redoxin"/>
    <property type="match status" value="1"/>
</dbReference>
<dbReference type="PANTHER" id="PTHR42852">
    <property type="entry name" value="THIOL:DISULFIDE INTERCHANGE PROTEIN DSBE"/>
    <property type="match status" value="1"/>
</dbReference>
<sequence length="666" mass="75366">MKKSLVLLLLSSLVSGLYARQPRTVVEPPFAFRNSGTLEIERIELAPESTTVYIQAYFRPHNWIRISSETYIRTGAEGEKLTVRSADGMPLDTEFYMPETGRHDFSLSFPPVDPKTAKIDLIESDCPDCFKIYDIDLTGKKAKPGRSALAKKYKKAAPLTENFTAPVVSDSPARIAGAITGYDPRFFDRIEIAFYSPIVGDGATELSVPVREDGSFETGLNILTPIRGMLFLPGFVTLPFYAEPGRETALEIDLGAVYRKTSVFKELHPQTSPVAYYGELGRVNEELARLQKIQIRTGTLHIGYHFDRLTRIHGMRPEQYKQYVTEESARRLAQIDTLKEFCPRSREIAEKTVRAETLTDLLNYSTMMEHAYRTVNELWDRSQPLDIEIEKPDPAYYDFVNDYPVNDETMLAAGTTALDALNDFTLYLIATHPQTQHPGPQNRSFHPDSILNDPATVRLIGSDRGILYDLKRFRDMIGRINNGVPLTDAQAQSLDTLFSNRAFAREVLARQRRIDSLIAENKKKTGFAIRPTPVRDTPEQTIEAIWEAYRGKVVFVDVWETWCGPCRRAMEATEPIKKELDGRGIVYLYLASESSPLEAWHNLIPGIPGEHYRLDQETAAALREKFGFNGVPSYLLIDQEGKVAYQRTGFEGPEKIRQLLLEASEK</sequence>
<proteinExistence type="predicted"/>
<dbReference type="InterPro" id="IPR013740">
    <property type="entry name" value="Redoxin"/>
</dbReference>
<dbReference type="InterPro" id="IPR013766">
    <property type="entry name" value="Thioredoxin_domain"/>
</dbReference>
<evidence type="ECO:0000256" key="4">
    <source>
        <dbReference type="ARBA" id="ARBA00023284"/>
    </source>
</evidence>
<gene>
    <name evidence="7" type="ORF">NQ491_09810</name>
</gene>
<dbReference type="RefSeq" id="WP_019245741.1">
    <property type="nucleotide sequence ID" value="NZ_CAPH01000009.1"/>
</dbReference>
<keyword evidence="8" id="KW-1185">Reference proteome</keyword>
<name>A0ABY5UY85_9BACT</name>
<dbReference type="InterPro" id="IPR036249">
    <property type="entry name" value="Thioredoxin-like_sf"/>
</dbReference>
<feature type="signal peptide" evidence="5">
    <location>
        <begin position="1"/>
        <end position="19"/>
    </location>
</feature>
<feature type="domain" description="Thioredoxin" evidence="6">
    <location>
        <begin position="480"/>
        <end position="665"/>
    </location>
</feature>
<dbReference type="PROSITE" id="PS51352">
    <property type="entry name" value="THIOREDOXIN_2"/>
    <property type="match status" value="1"/>
</dbReference>
<evidence type="ECO:0000313" key="8">
    <source>
        <dbReference type="Proteomes" id="UP001059295"/>
    </source>
</evidence>
<accession>A0ABY5UY85</accession>
<comment type="subcellular location">
    <subcellularLocation>
        <location evidence="1">Cell envelope</location>
    </subcellularLocation>
</comment>
<dbReference type="GeneID" id="82892030"/>
<evidence type="ECO:0000256" key="2">
    <source>
        <dbReference type="ARBA" id="ARBA00022748"/>
    </source>
</evidence>